<comment type="caution">
    <text evidence="1">The sequence shown here is derived from an EMBL/GenBank/DDBJ whole genome shotgun (WGS) entry which is preliminary data.</text>
</comment>
<dbReference type="AlphaFoldDB" id="A0A0B8NRL4"/>
<sequence length="56" mass="6386">MDNYIEAQFHGELSVQNDVEALVLDPIYKDTDIEKQANNLGVDVRFHMAFCLKVST</sequence>
<accession>A0A0B8NRL4</accession>
<dbReference type="Proteomes" id="UP000031671">
    <property type="component" value="Unassembled WGS sequence"/>
</dbReference>
<reference evidence="1 2" key="1">
    <citation type="submission" date="2015-01" db="EMBL/GenBank/DDBJ databases">
        <title>Vibrio sp. C1 JCM 19231 whole genome shotgun sequence.</title>
        <authorList>
            <person name="Sawabe T."/>
            <person name="Meirelles P."/>
            <person name="Feng G."/>
            <person name="Sayaka M."/>
            <person name="Hattori M."/>
            <person name="Ohkuma M."/>
        </authorList>
    </citation>
    <scope>NUCLEOTIDE SEQUENCE [LARGE SCALE GENOMIC DNA]</scope>
    <source>
        <strain evidence="2">JCM 19231</strain>
    </source>
</reference>
<organism evidence="1 2">
    <name type="scientific">Vibrio ishigakensis</name>
    <dbReference type="NCBI Taxonomy" id="1481914"/>
    <lineage>
        <taxon>Bacteria</taxon>
        <taxon>Pseudomonadati</taxon>
        <taxon>Pseudomonadota</taxon>
        <taxon>Gammaproteobacteria</taxon>
        <taxon>Vibrionales</taxon>
        <taxon>Vibrionaceae</taxon>
        <taxon>Vibrio</taxon>
    </lineage>
</organism>
<protein>
    <submittedName>
        <fullName evidence="1">Uncharacterized protein</fullName>
    </submittedName>
</protein>
<name>A0A0B8NRL4_9VIBR</name>
<keyword evidence="2" id="KW-1185">Reference proteome</keyword>
<dbReference type="EMBL" id="BBRZ01000047">
    <property type="protein sequence ID" value="GAM57220.1"/>
    <property type="molecule type" value="Genomic_DNA"/>
</dbReference>
<gene>
    <name evidence="1" type="ORF">JCM19231_1661</name>
</gene>
<reference evidence="1 2" key="2">
    <citation type="submission" date="2015-01" db="EMBL/GenBank/DDBJ databases">
        <authorList>
            <consortium name="NBRP consortium"/>
            <person name="Sawabe T."/>
            <person name="Meirelles P."/>
            <person name="Feng G."/>
            <person name="Sayaka M."/>
            <person name="Hattori M."/>
            <person name="Ohkuma M."/>
        </authorList>
    </citation>
    <scope>NUCLEOTIDE SEQUENCE [LARGE SCALE GENOMIC DNA]</scope>
    <source>
        <strain evidence="2">JCM 19231</strain>
    </source>
</reference>
<proteinExistence type="predicted"/>
<evidence type="ECO:0000313" key="2">
    <source>
        <dbReference type="Proteomes" id="UP000031671"/>
    </source>
</evidence>
<dbReference type="Pfam" id="PF12294">
    <property type="entry name" value="DUF3626"/>
    <property type="match status" value="1"/>
</dbReference>
<evidence type="ECO:0000313" key="1">
    <source>
        <dbReference type="EMBL" id="GAM57220.1"/>
    </source>
</evidence>
<dbReference type="InterPro" id="IPR022074">
    <property type="entry name" value="DUF3626"/>
</dbReference>